<proteinExistence type="predicted"/>
<accession>A0A7W4FEG5</accession>
<reference evidence="1 2" key="1">
    <citation type="submission" date="2020-04" db="EMBL/GenBank/DDBJ databases">
        <title>Description of novel Gluconacetobacter.</title>
        <authorList>
            <person name="Sombolestani A."/>
        </authorList>
    </citation>
    <scope>NUCLEOTIDE SEQUENCE [LARGE SCALE GENOMIC DNA]</scope>
    <source>
        <strain evidence="1 2">LMG 7603</strain>
    </source>
</reference>
<sequence>MALLAPVLLLMCLGAADLVLEIENWYRLNNVTTQIGEIVSQCQAVSPTDINALFADAAQIAAPLSITGADSSVNGTTYITVIGLNSGNTPVVEWQQFQGYSGNHSNFGGQGSAVSATNIGQFSLTSGEVLIAVESFAKPSLWGLSYGWMGNAQPLLSSESMFIGRISGTTTAATGLATSPASNSSSGALCTQ</sequence>
<evidence type="ECO:0000313" key="1">
    <source>
        <dbReference type="EMBL" id="MBB2156029.1"/>
    </source>
</evidence>
<dbReference type="AlphaFoldDB" id="A0A7W4FEG5"/>
<dbReference type="Proteomes" id="UP000550787">
    <property type="component" value="Unassembled WGS sequence"/>
</dbReference>
<comment type="caution">
    <text evidence="1">The sequence shown here is derived from an EMBL/GenBank/DDBJ whole genome shotgun (WGS) entry which is preliminary data.</text>
</comment>
<organism evidence="1 2">
    <name type="scientific">Gluconacetobacter diazotrophicus</name>
    <name type="common">Acetobacter diazotrophicus</name>
    <dbReference type="NCBI Taxonomy" id="33996"/>
    <lineage>
        <taxon>Bacteria</taxon>
        <taxon>Pseudomonadati</taxon>
        <taxon>Pseudomonadota</taxon>
        <taxon>Alphaproteobacteria</taxon>
        <taxon>Acetobacterales</taxon>
        <taxon>Acetobacteraceae</taxon>
        <taxon>Gluconacetobacter</taxon>
    </lineage>
</organism>
<protein>
    <submittedName>
        <fullName evidence="1">Uncharacterized protein</fullName>
    </submittedName>
</protein>
<dbReference type="EMBL" id="JABEQG010000009">
    <property type="protein sequence ID" value="MBB2156029.1"/>
    <property type="molecule type" value="Genomic_DNA"/>
</dbReference>
<name>A0A7W4FEG5_GLUDI</name>
<gene>
    <name evidence="1" type="ORF">HLH33_06860</name>
</gene>
<evidence type="ECO:0000313" key="2">
    <source>
        <dbReference type="Proteomes" id="UP000550787"/>
    </source>
</evidence>